<evidence type="ECO:0000256" key="1">
    <source>
        <dbReference type="SAM" id="Coils"/>
    </source>
</evidence>
<accession>A0A7H0FT04</accession>
<evidence type="ECO:0000313" key="3">
    <source>
        <dbReference type="Proteomes" id="UP000516122"/>
    </source>
</evidence>
<keyword evidence="1" id="KW-0175">Coiled coil</keyword>
<gene>
    <name evidence="2" type="ORF">H9Q64_07860</name>
</gene>
<dbReference type="Proteomes" id="UP000516122">
    <property type="component" value="Chromosome"/>
</dbReference>
<organism evidence="2 3">
    <name type="scientific">Enterococcus faecalis</name>
    <name type="common">Streptococcus faecalis</name>
    <dbReference type="NCBI Taxonomy" id="1351"/>
    <lineage>
        <taxon>Bacteria</taxon>
        <taxon>Bacillati</taxon>
        <taxon>Bacillota</taxon>
        <taxon>Bacilli</taxon>
        <taxon>Lactobacillales</taxon>
        <taxon>Enterococcaceae</taxon>
        <taxon>Enterococcus</taxon>
    </lineage>
</organism>
<evidence type="ECO:0000313" key="2">
    <source>
        <dbReference type="EMBL" id="QNP39170.1"/>
    </source>
</evidence>
<reference evidence="2 3" key="1">
    <citation type="submission" date="2020-08" db="EMBL/GenBank/DDBJ databases">
        <title>Enterococcus faecalis SF28073 genome assembly.</title>
        <authorList>
            <person name="Duerkop B.A."/>
            <person name="Johnson C.N."/>
        </authorList>
    </citation>
    <scope>NUCLEOTIDE SEQUENCE [LARGE SCALE GENOMIC DNA]</scope>
    <source>
        <strain evidence="2 3">SF28073</strain>
    </source>
</reference>
<proteinExistence type="predicted"/>
<feature type="coiled-coil region" evidence="1">
    <location>
        <begin position="249"/>
        <end position="342"/>
    </location>
</feature>
<sequence length="365" mass="43505">MVEKFYAYYYGNRINAYEALKKRNRSEIVTSPVEKAELFDSLEKNDRYPVKPVKARNNIGVPYFAYYSNYRPEGANVENNKNRETFAHSLFQDVFLNLSTFIIRDGKTCVEVKIDSVAVDRRVWKSKKHYFIVDVLYKLKETTPYSYYYKWNGFLALEVCVTTRVLKEKVDFLSAKGLQICSFSVPKKIEKELKIYDNASDVTPVDEQIYNKKFNKYRFLFESKRYEAYSKLLGSVLTKPEWEEKYVQMKRYEEQEKEMLERIQNATNNLEKLKLLEQEERDKLLCLKKEKENIINEIKKFNKEKRNSESLLQEIKKLSEKNEQLEENQKVLVKKNEELTVEKQFPKKHPLKALWHSIIGNEGEN</sequence>
<dbReference type="EMBL" id="CP060804">
    <property type="protein sequence ID" value="QNP39170.1"/>
    <property type="molecule type" value="Genomic_DNA"/>
</dbReference>
<protein>
    <submittedName>
        <fullName evidence="2">Uncharacterized protein</fullName>
    </submittedName>
</protein>
<name>A0A7H0FT04_ENTFL</name>
<dbReference type="AlphaFoldDB" id="A0A7H0FT04"/>
<dbReference type="RefSeq" id="WP_002382809.1">
    <property type="nucleotide sequence ID" value="NZ_CABGHQ010000009.1"/>
</dbReference>